<evidence type="ECO:0000256" key="2">
    <source>
        <dbReference type="SAM" id="MobiDB-lite"/>
    </source>
</evidence>
<organism evidence="3 4">
    <name type="scientific">Collybia nuda</name>
    <dbReference type="NCBI Taxonomy" id="64659"/>
    <lineage>
        <taxon>Eukaryota</taxon>
        <taxon>Fungi</taxon>
        <taxon>Dikarya</taxon>
        <taxon>Basidiomycota</taxon>
        <taxon>Agaricomycotina</taxon>
        <taxon>Agaricomycetes</taxon>
        <taxon>Agaricomycetidae</taxon>
        <taxon>Agaricales</taxon>
        <taxon>Tricholomatineae</taxon>
        <taxon>Clitocybaceae</taxon>
        <taxon>Collybia</taxon>
    </lineage>
</organism>
<dbReference type="OrthoDB" id="3181072at2759"/>
<dbReference type="AlphaFoldDB" id="A0A9P5YHH2"/>
<keyword evidence="1" id="KW-0175">Coiled coil</keyword>
<proteinExistence type="predicted"/>
<dbReference type="Proteomes" id="UP000807353">
    <property type="component" value="Unassembled WGS sequence"/>
</dbReference>
<sequence>MTSHAGKNVTTGKTSALQQDSLPIRGWPNSVAASFGDLNKLLEALNEKSSEYVGDMPTQRSTHEIQELNQIIRTHRRRQDERLREAKKAAQDDLKSRISDRLRRDINQHIRSEIVTQVRQQVDIQIAHYIPVSLGQQALDIREQLKETETSLQNSEARMRNSSIQYTDLDEPLAPILVRDGTTSSLYPSDLRSLFCYEDEVVKALVKEYDLPEDELFETNLERFMRHIGIEKFELKINV</sequence>
<evidence type="ECO:0000256" key="1">
    <source>
        <dbReference type="SAM" id="Coils"/>
    </source>
</evidence>
<feature type="region of interest" description="Disordered" evidence="2">
    <location>
        <begin position="1"/>
        <end position="21"/>
    </location>
</feature>
<gene>
    <name evidence="3" type="ORF">BDZ94DRAFT_48995</name>
</gene>
<evidence type="ECO:0000313" key="4">
    <source>
        <dbReference type="Proteomes" id="UP000807353"/>
    </source>
</evidence>
<name>A0A9P5YHH2_9AGAR</name>
<accession>A0A9P5YHH2</accession>
<keyword evidence="4" id="KW-1185">Reference proteome</keyword>
<comment type="caution">
    <text evidence="3">The sequence shown here is derived from an EMBL/GenBank/DDBJ whole genome shotgun (WGS) entry which is preliminary data.</text>
</comment>
<dbReference type="EMBL" id="MU150229">
    <property type="protein sequence ID" value="KAF9469997.1"/>
    <property type="molecule type" value="Genomic_DNA"/>
</dbReference>
<feature type="coiled-coil region" evidence="1">
    <location>
        <begin position="138"/>
        <end position="165"/>
    </location>
</feature>
<reference evidence="3" key="1">
    <citation type="submission" date="2020-11" db="EMBL/GenBank/DDBJ databases">
        <authorList>
            <consortium name="DOE Joint Genome Institute"/>
            <person name="Ahrendt S."/>
            <person name="Riley R."/>
            <person name="Andreopoulos W."/>
            <person name="Labutti K."/>
            <person name="Pangilinan J."/>
            <person name="Ruiz-Duenas F.J."/>
            <person name="Barrasa J.M."/>
            <person name="Sanchez-Garcia M."/>
            <person name="Camarero S."/>
            <person name="Miyauchi S."/>
            <person name="Serrano A."/>
            <person name="Linde D."/>
            <person name="Babiker R."/>
            <person name="Drula E."/>
            <person name="Ayuso-Fernandez I."/>
            <person name="Pacheco R."/>
            <person name="Padilla G."/>
            <person name="Ferreira P."/>
            <person name="Barriuso J."/>
            <person name="Kellner H."/>
            <person name="Castanera R."/>
            <person name="Alfaro M."/>
            <person name="Ramirez L."/>
            <person name="Pisabarro A.G."/>
            <person name="Kuo A."/>
            <person name="Tritt A."/>
            <person name="Lipzen A."/>
            <person name="He G."/>
            <person name="Yan M."/>
            <person name="Ng V."/>
            <person name="Cullen D."/>
            <person name="Martin F."/>
            <person name="Rosso M.-N."/>
            <person name="Henrissat B."/>
            <person name="Hibbett D."/>
            <person name="Martinez A.T."/>
            <person name="Grigoriev I.V."/>
        </authorList>
    </citation>
    <scope>NUCLEOTIDE SEQUENCE</scope>
    <source>
        <strain evidence="3">CBS 247.69</strain>
    </source>
</reference>
<protein>
    <submittedName>
        <fullName evidence="3">Uncharacterized protein</fullName>
    </submittedName>
</protein>
<evidence type="ECO:0000313" key="3">
    <source>
        <dbReference type="EMBL" id="KAF9469997.1"/>
    </source>
</evidence>